<reference evidence="1 2" key="1">
    <citation type="submission" date="2016-07" db="EMBL/GenBank/DDBJ databases">
        <title>Draft genome of Scalindua rubra, obtained from a brine-seawater interface in the Red Sea, sheds light on salt adaptation in anammox bacteria.</title>
        <authorList>
            <person name="Speth D.R."/>
            <person name="Lagkouvardos I."/>
            <person name="Wang Y."/>
            <person name="Qian P.-Y."/>
            <person name="Dutilh B.E."/>
            <person name="Jetten M.S."/>
        </authorList>
    </citation>
    <scope>NUCLEOTIDE SEQUENCE [LARGE SCALE GENOMIC DNA]</scope>
    <source>
        <strain evidence="1">BSI-1</strain>
    </source>
</reference>
<dbReference type="Proteomes" id="UP000094056">
    <property type="component" value="Unassembled WGS sequence"/>
</dbReference>
<name>A0A1E3XG70_9BACT</name>
<dbReference type="SUPFAM" id="SSF143880">
    <property type="entry name" value="NE0471 N-terminal domain-like"/>
    <property type="match status" value="1"/>
</dbReference>
<dbReference type="InterPro" id="IPR018841">
    <property type="entry name" value="DUF2442"/>
</dbReference>
<evidence type="ECO:0000313" key="2">
    <source>
        <dbReference type="Proteomes" id="UP000094056"/>
    </source>
</evidence>
<comment type="caution">
    <text evidence="1">The sequence shown here is derived from an EMBL/GenBank/DDBJ whole genome shotgun (WGS) entry which is preliminary data.</text>
</comment>
<dbReference type="InterPro" id="IPR036782">
    <property type="entry name" value="NE0471-like_N"/>
</dbReference>
<evidence type="ECO:0008006" key="3">
    <source>
        <dbReference type="Google" id="ProtNLM"/>
    </source>
</evidence>
<sequence>MEKVIKVRPKTNYVIEVTFEDGFKGKLNMRPLIRDGITKDLKDFGYFKKVEIDGFGGIYWPNGYDICPNYLREIMEKENKRIVKRKRVTFASKAHK</sequence>
<evidence type="ECO:0000313" key="1">
    <source>
        <dbReference type="EMBL" id="ODS34636.1"/>
    </source>
</evidence>
<dbReference type="AlphaFoldDB" id="A0A1E3XG70"/>
<proteinExistence type="predicted"/>
<organism evidence="1 2">
    <name type="scientific">Candidatus Scalindua rubra</name>
    <dbReference type="NCBI Taxonomy" id="1872076"/>
    <lineage>
        <taxon>Bacteria</taxon>
        <taxon>Pseudomonadati</taxon>
        <taxon>Planctomycetota</taxon>
        <taxon>Candidatus Brocadiia</taxon>
        <taxon>Candidatus Brocadiales</taxon>
        <taxon>Candidatus Scalinduaceae</taxon>
        <taxon>Candidatus Scalindua</taxon>
    </lineage>
</organism>
<dbReference type="Gene3D" id="3.30.2020.10">
    <property type="entry name" value="NE0471-like N-terminal domain"/>
    <property type="match status" value="1"/>
</dbReference>
<dbReference type="Pfam" id="PF10387">
    <property type="entry name" value="DUF2442"/>
    <property type="match status" value="1"/>
</dbReference>
<accession>A0A1E3XG70</accession>
<dbReference type="EMBL" id="MAYW01000003">
    <property type="protein sequence ID" value="ODS34636.1"/>
    <property type="molecule type" value="Genomic_DNA"/>
</dbReference>
<gene>
    <name evidence="1" type="ORF">SCARUB_00216</name>
</gene>
<protein>
    <recommendedName>
        <fullName evidence="3">DUF2442 domain-containing protein</fullName>
    </recommendedName>
</protein>